<dbReference type="Proteomes" id="UP001358417">
    <property type="component" value="Unassembled WGS sequence"/>
</dbReference>
<name>A0AAV9MXY3_9EURO</name>
<evidence type="ECO:0008006" key="5">
    <source>
        <dbReference type="Google" id="ProtNLM"/>
    </source>
</evidence>
<comment type="caution">
    <text evidence="3">The sequence shown here is derived from an EMBL/GenBank/DDBJ whole genome shotgun (WGS) entry which is preliminary data.</text>
</comment>
<evidence type="ECO:0000256" key="2">
    <source>
        <dbReference type="ARBA" id="ARBA00023242"/>
    </source>
</evidence>
<dbReference type="GO" id="GO:0003700">
    <property type="term" value="F:DNA-binding transcription factor activity"/>
    <property type="evidence" value="ECO:0007669"/>
    <property type="project" value="TreeGrafter"/>
</dbReference>
<dbReference type="EMBL" id="JAVRRD010000032">
    <property type="protein sequence ID" value="KAK5046149.1"/>
    <property type="molecule type" value="Genomic_DNA"/>
</dbReference>
<dbReference type="InterPro" id="IPR021858">
    <property type="entry name" value="Fun_TF"/>
</dbReference>
<reference evidence="3 4" key="1">
    <citation type="submission" date="2023-08" db="EMBL/GenBank/DDBJ databases">
        <title>Black Yeasts Isolated from many extreme environments.</title>
        <authorList>
            <person name="Coleine C."/>
            <person name="Stajich J.E."/>
            <person name="Selbmann L."/>
        </authorList>
    </citation>
    <scope>NUCLEOTIDE SEQUENCE [LARGE SCALE GENOMIC DNA]</scope>
    <source>
        <strain evidence="3 4">CCFEE 5792</strain>
    </source>
</reference>
<dbReference type="GO" id="GO:0000976">
    <property type="term" value="F:transcription cis-regulatory region binding"/>
    <property type="evidence" value="ECO:0007669"/>
    <property type="project" value="TreeGrafter"/>
</dbReference>
<proteinExistence type="predicted"/>
<comment type="subcellular location">
    <subcellularLocation>
        <location evidence="1">Nucleus</location>
    </subcellularLocation>
</comment>
<keyword evidence="4" id="KW-1185">Reference proteome</keyword>
<evidence type="ECO:0000313" key="4">
    <source>
        <dbReference type="Proteomes" id="UP001358417"/>
    </source>
</evidence>
<dbReference type="RefSeq" id="XP_064701748.1">
    <property type="nucleotide sequence ID" value="XM_064852151.1"/>
</dbReference>
<gene>
    <name evidence="3" type="ORF">LTR84_008606</name>
</gene>
<protein>
    <recommendedName>
        <fullName evidence="5">Transcription factor domain-containing protein</fullName>
    </recommendedName>
</protein>
<dbReference type="GO" id="GO:0045944">
    <property type="term" value="P:positive regulation of transcription by RNA polymerase II"/>
    <property type="evidence" value="ECO:0007669"/>
    <property type="project" value="TreeGrafter"/>
</dbReference>
<evidence type="ECO:0000256" key="1">
    <source>
        <dbReference type="ARBA" id="ARBA00004123"/>
    </source>
</evidence>
<keyword evidence="2" id="KW-0539">Nucleus</keyword>
<dbReference type="GeneID" id="89976769"/>
<sequence length="333" mass="37539">MVSEDVNTFISGDLALSSRDPWRQYLLTYFSNNIAGEMVGIDDHRNGWRYLVLPIAQADDLVDESVLSAAAFHFAANVSGKNLHPIAFYHQAIRKLRSRQDMTMYDTVGQQRILVSLLVLLVAAIVSGSSDFRTIFGLVEGAIFALGGEERVAVGELGKFIVRQVRKYRGWVSPHLSLEHGVNRLRQSSSQPFQCEGWEDISNDCLLYPNFQSSWSLIYKLNEQACNIYVVRALAEPGTPPHVELVDGFIKTLRSLPQNSPGMYFVPFTIFLAAAESSQPQQHEFFEQALIMHSQRTGFANLPLALRFLQQIWSQSQHQNWTETLTTLPVFAV</sequence>
<dbReference type="Pfam" id="PF11951">
    <property type="entry name" value="Fungal_trans_2"/>
    <property type="match status" value="2"/>
</dbReference>
<evidence type="ECO:0000313" key="3">
    <source>
        <dbReference type="EMBL" id="KAK5046149.1"/>
    </source>
</evidence>
<accession>A0AAV9MXY3</accession>
<dbReference type="GO" id="GO:0005634">
    <property type="term" value="C:nucleus"/>
    <property type="evidence" value="ECO:0007669"/>
    <property type="project" value="UniProtKB-SubCell"/>
</dbReference>
<organism evidence="3 4">
    <name type="scientific">Exophiala bonariae</name>
    <dbReference type="NCBI Taxonomy" id="1690606"/>
    <lineage>
        <taxon>Eukaryota</taxon>
        <taxon>Fungi</taxon>
        <taxon>Dikarya</taxon>
        <taxon>Ascomycota</taxon>
        <taxon>Pezizomycotina</taxon>
        <taxon>Eurotiomycetes</taxon>
        <taxon>Chaetothyriomycetidae</taxon>
        <taxon>Chaetothyriales</taxon>
        <taxon>Herpotrichiellaceae</taxon>
        <taxon>Exophiala</taxon>
    </lineage>
</organism>
<dbReference type="AlphaFoldDB" id="A0AAV9MXY3"/>
<dbReference type="PANTHER" id="PTHR37534:SF17">
    <property type="entry name" value="ZN(2)-C6 FUNGAL-TYPE DOMAIN-CONTAINING PROTEIN"/>
    <property type="match status" value="1"/>
</dbReference>
<dbReference type="PANTHER" id="PTHR37534">
    <property type="entry name" value="TRANSCRIPTIONAL ACTIVATOR PROTEIN UGA3"/>
    <property type="match status" value="1"/>
</dbReference>